<dbReference type="AlphaFoldDB" id="A0A409W2Z4"/>
<dbReference type="InParanoid" id="A0A409W2Z4"/>
<evidence type="ECO:0000256" key="1">
    <source>
        <dbReference type="SAM" id="MobiDB-lite"/>
    </source>
</evidence>
<dbReference type="Proteomes" id="UP000283269">
    <property type="component" value="Unassembled WGS sequence"/>
</dbReference>
<proteinExistence type="predicted"/>
<dbReference type="Pfam" id="PF22936">
    <property type="entry name" value="Pol_BBD"/>
    <property type="match status" value="1"/>
</dbReference>
<evidence type="ECO:0000259" key="2">
    <source>
        <dbReference type="Pfam" id="PF22936"/>
    </source>
</evidence>
<accession>A0A409W2Z4</accession>
<reference evidence="3 4" key="1">
    <citation type="journal article" date="2018" name="Evol. Lett.">
        <title>Horizontal gene cluster transfer increased hallucinogenic mushroom diversity.</title>
        <authorList>
            <person name="Reynolds H.T."/>
            <person name="Vijayakumar V."/>
            <person name="Gluck-Thaler E."/>
            <person name="Korotkin H.B."/>
            <person name="Matheny P.B."/>
            <person name="Slot J.C."/>
        </authorList>
    </citation>
    <scope>NUCLEOTIDE SEQUENCE [LARGE SCALE GENOMIC DNA]</scope>
    <source>
        <strain evidence="3 4">2631</strain>
    </source>
</reference>
<comment type="caution">
    <text evidence="3">The sequence shown here is derived from an EMBL/GenBank/DDBJ whole genome shotgun (WGS) entry which is preliminary data.</text>
</comment>
<feature type="region of interest" description="Disordered" evidence="1">
    <location>
        <begin position="215"/>
        <end position="263"/>
    </location>
</feature>
<name>A0A409W2Z4_PSICY</name>
<keyword evidence="4" id="KW-1185">Reference proteome</keyword>
<evidence type="ECO:0000313" key="4">
    <source>
        <dbReference type="Proteomes" id="UP000283269"/>
    </source>
</evidence>
<dbReference type="OrthoDB" id="3251181at2759"/>
<dbReference type="EMBL" id="NHYD01003794">
    <property type="protein sequence ID" value="PPQ72856.1"/>
    <property type="molecule type" value="Genomic_DNA"/>
</dbReference>
<feature type="compositionally biased region" description="Polar residues" evidence="1">
    <location>
        <begin position="217"/>
        <end position="226"/>
    </location>
</feature>
<feature type="compositionally biased region" description="Acidic residues" evidence="1">
    <location>
        <begin position="241"/>
        <end position="252"/>
    </location>
</feature>
<gene>
    <name evidence="3" type="ORF">CVT25_001333</name>
</gene>
<protein>
    <recommendedName>
        <fullName evidence="2">Retrovirus-related Pol polyprotein from transposon TNT 1-94-like beta-barrel domain-containing protein</fullName>
    </recommendedName>
</protein>
<dbReference type="STRING" id="93625.A0A409W2Z4"/>
<feature type="domain" description="Retrovirus-related Pol polyprotein from transposon TNT 1-94-like beta-barrel" evidence="2">
    <location>
        <begin position="17"/>
        <end position="98"/>
    </location>
</feature>
<dbReference type="InterPro" id="IPR054722">
    <property type="entry name" value="PolX-like_BBD"/>
</dbReference>
<organism evidence="3 4">
    <name type="scientific">Psilocybe cyanescens</name>
    <dbReference type="NCBI Taxonomy" id="93625"/>
    <lineage>
        <taxon>Eukaryota</taxon>
        <taxon>Fungi</taxon>
        <taxon>Dikarya</taxon>
        <taxon>Basidiomycota</taxon>
        <taxon>Agaricomycotina</taxon>
        <taxon>Agaricomycetes</taxon>
        <taxon>Agaricomycetidae</taxon>
        <taxon>Agaricales</taxon>
        <taxon>Agaricineae</taxon>
        <taxon>Strophariaceae</taxon>
        <taxon>Psilocybe</taxon>
    </lineage>
</organism>
<sequence length="299" mass="33301">MVEELTTPAPDAHIDLYDSGATCHMLGAEDRFINLILIEPKSIAAADNRSFNATAKGDMIIHILNRTSGVSEVLLKDVLYVPTMSVTLVLISRIVKTGASVLFAGTSCRIYDKDHTCIGNIPVRDSLYRVYAKLPSTEFSGKTRVLVTIDELYCCLGHVSHAHAKYLVNNKLVVGVELDPTSKPSVCKSFKRSIKFNINEEVLVVASTIPDAVNDVDPNSSATNDPETLHTPKKEALTEVNENEDEDEDEGMAEPTDHIPVDKFQPHRSSRIRTKSDYRVLASQVHTHQHRFFQWVCRK</sequence>
<feature type="compositionally biased region" description="Basic and acidic residues" evidence="1">
    <location>
        <begin position="227"/>
        <end position="237"/>
    </location>
</feature>
<evidence type="ECO:0000313" key="3">
    <source>
        <dbReference type="EMBL" id="PPQ72856.1"/>
    </source>
</evidence>